<comment type="subcellular location">
    <subcellularLocation>
        <location evidence="4">Cytoplasm</location>
        <location evidence="4">Cytoskeleton</location>
        <location evidence="4">Microtubule organizing center</location>
    </subcellularLocation>
</comment>
<dbReference type="GO" id="GO:0005874">
    <property type="term" value="C:microtubule"/>
    <property type="evidence" value="ECO:0007669"/>
    <property type="project" value="UniProtKB-KW"/>
</dbReference>
<protein>
    <recommendedName>
        <fullName evidence="4">Gamma-tubulin complex component</fullName>
    </recommendedName>
</protein>
<gene>
    <name evidence="6" type="primary">ORF150520</name>
</gene>
<dbReference type="InterPro" id="IPR041470">
    <property type="entry name" value="GCP_N"/>
</dbReference>
<evidence type="ECO:0000256" key="3">
    <source>
        <dbReference type="ARBA" id="ARBA00023212"/>
    </source>
</evidence>
<keyword evidence="2 4" id="KW-0493">Microtubule</keyword>
<dbReference type="GO" id="GO:0043015">
    <property type="term" value="F:gamma-tubulin binding"/>
    <property type="evidence" value="ECO:0007669"/>
    <property type="project" value="InterPro"/>
</dbReference>
<name>A0A0B7B161_9EUPU</name>
<keyword evidence="1 4" id="KW-0963">Cytoplasm</keyword>
<dbReference type="PANTHER" id="PTHR19302:SF13">
    <property type="entry name" value="GAMMA-TUBULIN COMPLEX COMPONENT 2"/>
    <property type="match status" value="1"/>
</dbReference>
<evidence type="ECO:0000256" key="1">
    <source>
        <dbReference type="ARBA" id="ARBA00022490"/>
    </source>
</evidence>
<comment type="similarity">
    <text evidence="4">Belongs to the TUBGCP family.</text>
</comment>
<organism evidence="6">
    <name type="scientific">Arion vulgaris</name>
    <dbReference type="NCBI Taxonomy" id="1028688"/>
    <lineage>
        <taxon>Eukaryota</taxon>
        <taxon>Metazoa</taxon>
        <taxon>Spiralia</taxon>
        <taxon>Lophotrochozoa</taxon>
        <taxon>Mollusca</taxon>
        <taxon>Gastropoda</taxon>
        <taxon>Heterobranchia</taxon>
        <taxon>Euthyneura</taxon>
        <taxon>Panpulmonata</taxon>
        <taxon>Eupulmonata</taxon>
        <taxon>Stylommatophora</taxon>
        <taxon>Helicina</taxon>
        <taxon>Arionoidea</taxon>
        <taxon>Arionidae</taxon>
        <taxon>Arion</taxon>
    </lineage>
</organism>
<evidence type="ECO:0000259" key="5">
    <source>
        <dbReference type="Pfam" id="PF17681"/>
    </source>
</evidence>
<evidence type="ECO:0000256" key="2">
    <source>
        <dbReference type="ARBA" id="ARBA00022701"/>
    </source>
</evidence>
<feature type="domain" description="Gamma tubulin complex component protein N-terminal" evidence="5">
    <location>
        <begin position="219"/>
        <end position="433"/>
    </location>
</feature>
<proteinExistence type="inferred from homology"/>
<dbReference type="PANTHER" id="PTHR19302">
    <property type="entry name" value="GAMMA TUBULIN COMPLEX PROTEIN"/>
    <property type="match status" value="1"/>
</dbReference>
<evidence type="ECO:0000256" key="4">
    <source>
        <dbReference type="RuleBase" id="RU363050"/>
    </source>
</evidence>
<dbReference type="GO" id="GO:0031122">
    <property type="term" value="P:cytoplasmic microtubule organization"/>
    <property type="evidence" value="ECO:0007669"/>
    <property type="project" value="TreeGrafter"/>
</dbReference>
<dbReference type="InterPro" id="IPR007259">
    <property type="entry name" value="GCP"/>
</dbReference>
<sequence length="459" mass="52671">MSEFTIHHHASELMTLLGVRASDPVGEEIYTEKLLKSRTPYITTQVSSSQAKRKIAESTETPIEFLAKYDELKEKNVRDLDPLVCLLSKLCEEHETKEFLSKNAHDKAKTEGFTLIPHSRVTSQLPAPGTKMTEEELSEIKNILLKQAKIVDKPSSDFLKKELREKQLIRNVNIPQLPDWFFQRCSLTLDFITHSDPLADAGIVALGTLPTYTQEQVVLENLLLCMRGIDGKYILSRALPERYAAKEFLIDQSLDTSVQELVKRMLPVCSNYSTVVRFIEEKSSFEYGLVNHALSHAMETLIKDYIVMVVQLELQMKKGQLTLQKLCYYLQPTMRILEILASVANSINRGKCIGGAVLSLLHEKTASMIGDSRSSELLLYLTQTACVPYMEIVEKWIYRGIIVDPYSEFLVEENETINREKLQEDYNDAYWEKLIQCFKKKFQCFWNKWLTKSSMQGNI</sequence>
<dbReference type="GO" id="GO:0000278">
    <property type="term" value="P:mitotic cell cycle"/>
    <property type="evidence" value="ECO:0007669"/>
    <property type="project" value="TreeGrafter"/>
</dbReference>
<dbReference type="GO" id="GO:0000922">
    <property type="term" value="C:spindle pole"/>
    <property type="evidence" value="ECO:0007669"/>
    <property type="project" value="InterPro"/>
</dbReference>
<evidence type="ECO:0000313" key="6">
    <source>
        <dbReference type="EMBL" id="CEK85840.1"/>
    </source>
</evidence>
<dbReference type="AlphaFoldDB" id="A0A0B7B161"/>
<dbReference type="GO" id="GO:0000930">
    <property type="term" value="C:gamma-tubulin complex"/>
    <property type="evidence" value="ECO:0007669"/>
    <property type="project" value="TreeGrafter"/>
</dbReference>
<dbReference type="GO" id="GO:0007020">
    <property type="term" value="P:microtubule nucleation"/>
    <property type="evidence" value="ECO:0007669"/>
    <property type="project" value="InterPro"/>
</dbReference>
<dbReference type="Pfam" id="PF17681">
    <property type="entry name" value="GCP_N_terminal"/>
    <property type="match status" value="1"/>
</dbReference>
<accession>A0A0B7B161</accession>
<dbReference type="GO" id="GO:0051321">
    <property type="term" value="P:meiotic cell cycle"/>
    <property type="evidence" value="ECO:0007669"/>
    <property type="project" value="TreeGrafter"/>
</dbReference>
<dbReference type="GO" id="GO:0051225">
    <property type="term" value="P:spindle assembly"/>
    <property type="evidence" value="ECO:0007669"/>
    <property type="project" value="TreeGrafter"/>
</dbReference>
<dbReference type="EMBL" id="HACG01038975">
    <property type="protein sequence ID" value="CEK85840.1"/>
    <property type="molecule type" value="Transcribed_RNA"/>
</dbReference>
<reference evidence="6" key="1">
    <citation type="submission" date="2014-12" db="EMBL/GenBank/DDBJ databases">
        <title>Insight into the proteome of Arion vulgaris.</title>
        <authorList>
            <person name="Aradska J."/>
            <person name="Bulat T."/>
            <person name="Smidak R."/>
            <person name="Sarate P."/>
            <person name="Gangsoo J."/>
            <person name="Sialana F."/>
            <person name="Bilban M."/>
            <person name="Lubec G."/>
        </authorList>
    </citation>
    <scope>NUCLEOTIDE SEQUENCE</scope>
    <source>
        <tissue evidence="6">Skin</tissue>
    </source>
</reference>
<dbReference type="GO" id="GO:0051011">
    <property type="term" value="F:microtubule minus-end binding"/>
    <property type="evidence" value="ECO:0007669"/>
    <property type="project" value="TreeGrafter"/>
</dbReference>
<keyword evidence="3 4" id="KW-0206">Cytoskeleton</keyword>